<dbReference type="AlphaFoldDB" id="C6XMP0"/>
<sequence length="90" mass="10469">MEKRWWQIEGFDGTKSIFKIRVPVHLLGEKQAEEVLRRLVSQHLSKDEIIGASLNRKDKRSTLLDVKRTSLPFVLSCGENPFYVARIETE</sequence>
<reference evidence="2" key="1">
    <citation type="journal article" date="2011" name="J. Bacteriol.">
        <title>Genome sequences of eight morphologically diverse alphaproteobacteria.</title>
        <authorList>
            <consortium name="US DOE Joint Genome Institute"/>
            <person name="Brown P.J."/>
            <person name="Kysela D.T."/>
            <person name="Buechlein A."/>
            <person name="Hemmerich C."/>
            <person name="Brun Y.V."/>
        </authorList>
    </citation>
    <scope>NUCLEOTIDE SEQUENCE [LARGE SCALE GENOMIC DNA]</scope>
    <source>
        <strain evidence="2">ATCC 49814 / DSM 5838 / IFAM 1418</strain>
    </source>
</reference>
<dbReference type="Proteomes" id="UP000002745">
    <property type="component" value="Chromosome"/>
</dbReference>
<gene>
    <name evidence="1" type="ordered locus">Hbal_2274</name>
</gene>
<proteinExistence type="predicted"/>
<accession>C6XMP0</accession>
<dbReference type="EMBL" id="CP001678">
    <property type="protein sequence ID" value="ACT59954.1"/>
    <property type="molecule type" value="Genomic_DNA"/>
</dbReference>
<dbReference type="STRING" id="582402.Hbal_2274"/>
<dbReference type="OrthoDB" id="9256155at2"/>
<keyword evidence="2" id="KW-1185">Reference proteome</keyword>
<dbReference type="KEGG" id="hba:Hbal_2274"/>
<name>C6XMP0_HIRBI</name>
<organism evidence="1 2">
    <name type="scientific">Hirschia baltica (strain ATCC 49814 / DSM 5838 / IFAM 1418)</name>
    <dbReference type="NCBI Taxonomy" id="582402"/>
    <lineage>
        <taxon>Bacteria</taxon>
        <taxon>Pseudomonadati</taxon>
        <taxon>Pseudomonadota</taxon>
        <taxon>Alphaproteobacteria</taxon>
        <taxon>Hyphomonadales</taxon>
        <taxon>Hyphomonadaceae</taxon>
        <taxon>Hirschia</taxon>
    </lineage>
</organism>
<evidence type="ECO:0000313" key="1">
    <source>
        <dbReference type="EMBL" id="ACT59954.1"/>
    </source>
</evidence>
<protein>
    <submittedName>
        <fullName evidence="1">Uncharacterized protein</fullName>
    </submittedName>
</protein>
<dbReference type="HOGENOM" id="CLU_2436784_0_0_5"/>
<dbReference type="RefSeq" id="WP_015828104.1">
    <property type="nucleotide sequence ID" value="NC_012982.1"/>
</dbReference>
<evidence type="ECO:0000313" key="2">
    <source>
        <dbReference type="Proteomes" id="UP000002745"/>
    </source>
</evidence>